<comment type="caution">
    <text evidence="8">The sequence shown here is derived from an EMBL/GenBank/DDBJ whole genome shotgun (WGS) entry which is preliminary data.</text>
</comment>
<organism evidence="8 9">
    <name type="scientific">Paenibacillus lignilyticus</name>
    <dbReference type="NCBI Taxonomy" id="1172615"/>
    <lineage>
        <taxon>Bacteria</taxon>
        <taxon>Bacillati</taxon>
        <taxon>Bacillota</taxon>
        <taxon>Bacilli</taxon>
        <taxon>Bacillales</taxon>
        <taxon>Paenibacillaceae</taxon>
        <taxon>Paenibacillus</taxon>
    </lineage>
</organism>
<proteinExistence type="predicted"/>
<evidence type="ECO:0000313" key="8">
    <source>
        <dbReference type="EMBL" id="MBP3963928.1"/>
    </source>
</evidence>
<dbReference type="InterPro" id="IPR011701">
    <property type="entry name" value="MFS"/>
</dbReference>
<evidence type="ECO:0000256" key="5">
    <source>
        <dbReference type="ARBA" id="ARBA00023136"/>
    </source>
</evidence>
<dbReference type="RefSeq" id="WP_210658797.1">
    <property type="nucleotide sequence ID" value="NZ_JAGKSP010000005.1"/>
</dbReference>
<gene>
    <name evidence="8" type="ORF">I8J30_14520</name>
</gene>
<keyword evidence="5 6" id="KW-0472">Membrane</keyword>
<evidence type="ECO:0000256" key="6">
    <source>
        <dbReference type="SAM" id="Phobius"/>
    </source>
</evidence>
<dbReference type="InterPro" id="IPR036259">
    <property type="entry name" value="MFS_trans_sf"/>
</dbReference>
<feature type="transmembrane region" description="Helical" evidence="6">
    <location>
        <begin position="40"/>
        <end position="61"/>
    </location>
</feature>
<feature type="transmembrane region" description="Helical" evidence="6">
    <location>
        <begin position="12"/>
        <end position="34"/>
    </location>
</feature>
<dbReference type="PROSITE" id="PS50850">
    <property type="entry name" value="MFS"/>
    <property type="match status" value="1"/>
</dbReference>
<evidence type="ECO:0000259" key="7">
    <source>
        <dbReference type="PROSITE" id="PS50850"/>
    </source>
</evidence>
<evidence type="ECO:0000256" key="3">
    <source>
        <dbReference type="ARBA" id="ARBA00022692"/>
    </source>
</evidence>
<keyword evidence="3 6" id="KW-0812">Transmembrane</keyword>
<evidence type="ECO:0000256" key="4">
    <source>
        <dbReference type="ARBA" id="ARBA00022989"/>
    </source>
</evidence>
<dbReference type="Pfam" id="PF07690">
    <property type="entry name" value="MFS_1"/>
    <property type="match status" value="1"/>
</dbReference>
<sequence>MVDIIGNEPGFLAVCTYFSTLIIALPDLLTGLQASLPQAMWVMLSYMVAQTVMVLMAGSLADRFGRKRIYIAGTFISGFAQQAPRADTSQCAAAYAIIRE</sequence>
<dbReference type="SUPFAM" id="SSF103473">
    <property type="entry name" value="MFS general substrate transporter"/>
    <property type="match status" value="1"/>
</dbReference>
<dbReference type="InterPro" id="IPR020846">
    <property type="entry name" value="MFS_dom"/>
</dbReference>
<evidence type="ECO:0000256" key="1">
    <source>
        <dbReference type="ARBA" id="ARBA00004651"/>
    </source>
</evidence>
<evidence type="ECO:0000313" key="9">
    <source>
        <dbReference type="Proteomes" id="UP000673394"/>
    </source>
</evidence>
<dbReference type="EMBL" id="JAGKSP010000005">
    <property type="protein sequence ID" value="MBP3963928.1"/>
    <property type="molecule type" value="Genomic_DNA"/>
</dbReference>
<name>A0ABS5CES6_9BACL</name>
<reference evidence="8 9" key="1">
    <citation type="submission" date="2021-04" db="EMBL/GenBank/DDBJ databases">
        <title>Paenibacillus sp. DLE-14 whole genome sequence.</title>
        <authorList>
            <person name="Ham Y.J."/>
        </authorList>
    </citation>
    <scope>NUCLEOTIDE SEQUENCE [LARGE SCALE GENOMIC DNA]</scope>
    <source>
        <strain evidence="8 9">DLE-14</strain>
    </source>
</reference>
<protein>
    <submittedName>
        <fullName evidence="8">MFS transporter</fullName>
    </submittedName>
</protein>
<comment type="subcellular location">
    <subcellularLocation>
        <location evidence="1">Cell membrane</location>
        <topology evidence="1">Multi-pass membrane protein</topology>
    </subcellularLocation>
</comment>
<dbReference type="Proteomes" id="UP000673394">
    <property type="component" value="Unassembled WGS sequence"/>
</dbReference>
<keyword evidence="2" id="KW-0813">Transport</keyword>
<keyword evidence="4 6" id="KW-1133">Transmembrane helix</keyword>
<keyword evidence="9" id="KW-1185">Reference proteome</keyword>
<evidence type="ECO:0000256" key="2">
    <source>
        <dbReference type="ARBA" id="ARBA00022448"/>
    </source>
</evidence>
<feature type="domain" description="Major facilitator superfamily (MFS) profile" evidence="7">
    <location>
        <begin position="1"/>
        <end position="100"/>
    </location>
</feature>
<dbReference type="Gene3D" id="1.20.1720.10">
    <property type="entry name" value="Multidrug resistance protein D"/>
    <property type="match status" value="1"/>
</dbReference>
<accession>A0ABS5CES6</accession>